<dbReference type="EMBL" id="JAGKHQ010000008">
    <property type="protein sequence ID" value="KAG7510937.1"/>
    <property type="molecule type" value="Genomic_DNA"/>
</dbReference>
<reference evidence="33" key="2">
    <citation type="submission" date="2021-03" db="EMBL/GenBank/DDBJ databases">
        <authorList>
            <person name="Guerrero-Cozar I."/>
            <person name="Gomez-Garrido J."/>
            <person name="Berbel C."/>
            <person name="Martinez-Blanch J.F."/>
            <person name="Alioto T."/>
            <person name="Claros M.G."/>
            <person name="Gagnaire P.A."/>
            <person name="Manchado M."/>
        </authorList>
    </citation>
    <scope>NUCLEOTIDE SEQUENCE</scope>
    <source>
        <strain evidence="33">Sse05_10M</strain>
        <tissue evidence="33">Blood</tissue>
    </source>
</reference>
<dbReference type="InterPro" id="IPR004710">
    <property type="entry name" value="Bilac:Na_transpt"/>
</dbReference>
<dbReference type="Pfam" id="PF01758">
    <property type="entry name" value="SBF"/>
    <property type="match status" value="1"/>
</dbReference>
<feature type="transmembrane region" description="Helical" evidence="32">
    <location>
        <begin position="231"/>
        <end position="253"/>
    </location>
</feature>
<evidence type="ECO:0000256" key="21">
    <source>
        <dbReference type="ARBA" id="ARBA00048338"/>
    </source>
</evidence>
<dbReference type="Proteomes" id="UP000693946">
    <property type="component" value="Linkage Group LG16"/>
</dbReference>
<feature type="transmembrane region" description="Helical" evidence="32">
    <location>
        <begin position="164"/>
        <end position="187"/>
    </location>
</feature>
<proteinExistence type="inferred from homology"/>
<evidence type="ECO:0000256" key="11">
    <source>
        <dbReference type="ARBA" id="ARBA00023136"/>
    </source>
</evidence>
<evidence type="ECO:0000256" key="17">
    <source>
        <dbReference type="ARBA" id="ARBA00047596"/>
    </source>
</evidence>
<keyword evidence="11 32" id="KW-0472">Membrane</keyword>
<evidence type="ECO:0000256" key="23">
    <source>
        <dbReference type="ARBA" id="ARBA00051799"/>
    </source>
</evidence>
<evidence type="ECO:0000256" key="22">
    <source>
        <dbReference type="ARBA" id="ARBA00049276"/>
    </source>
</evidence>
<evidence type="ECO:0000313" key="33">
    <source>
        <dbReference type="EMBL" id="KAG7510937.1"/>
    </source>
</evidence>
<feature type="transmembrane region" description="Helical" evidence="32">
    <location>
        <begin position="71"/>
        <end position="95"/>
    </location>
</feature>
<gene>
    <name evidence="33" type="ORF">JOB18_036125</name>
</gene>
<evidence type="ECO:0000256" key="26">
    <source>
        <dbReference type="ARBA" id="ARBA00056510"/>
    </source>
</evidence>
<feature type="transmembrane region" description="Helical" evidence="32">
    <location>
        <begin position="129"/>
        <end position="152"/>
    </location>
</feature>
<comment type="function">
    <text evidence="26">As a major transporter of conjugated bile salts from plasma into the hepatocyte, it plays a key role in the enterohepatic circulation of bile salts necessary for the solubilization and absorption of dietary fat and fat-soluble vitamins. It is strictly dependent on the extracellular presence of sodium. It exhibits broad substrate specificity and transports various bile acids, such as taurocholate, cholate, as well as non-bile acid organic compounds, such as estrone sulfate. Works collaboratively with the ileal transporter (NTCP2), the organic solute transporter (OST), and the bile salt export pump (BSEP), to ensure efficacious biological recycling of bile acids during enterohepatic circulation.</text>
</comment>
<organism evidence="33 34">
    <name type="scientific">Solea senegalensis</name>
    <name type="common">Senegalese sole</name>
    <dbReference type="NCBI Taxonomy" id="28829"/>
    <lineage>
        <taxon>Eukaryota</taxon>
        <taxon>Metazoa</taxon>
        <taxon>Chordata</taxon>
        <taxon>Craniata</taxon>
        <taxon>Vertebrata</taxon>
        <taxon>Euteleostomi</taxon>
        <taxon>Actinopterygii</taxon>
        <taxon>Neopterygii</taxon>
        <taxon>Teleostei</taxon>
        <taxon>Neoteleostei</taxon>
        <taxon>Acanthomorphata</taxon>
        <taxon>Carangaria</taxon>
        <taxon>Pleuronectiformes</taxon>
        <taxon>Pleuronectoidei</taxon>
        <taxon>Soleidae</taxon>
        <taxon>Solea</taxon>
    </lineage>
</organism>
<evidence type="ECO:0000256" key="29">
    <source>
        <dbReference type="ARBA" id="ARBA00075246"/>
    </source>
</evidence>
<evidence type="ECO:0000256" key="1">
    <source>
        <dbReference type="ARBA" id="ARBA00004651"/>
    </source>
</evidence>
<feature type="transmembrane region" description="Helical" evidence="32">
    <location>
        <begin position="101"/>
        <end position="122"/>
    </location>
</feature>
<feature type="transmembrane region" description="Helical" evidence="32">
    <location>
        <begin position="274"/>
        <end position="298"/>
    </location>
</feature>
<evidence type="ECO:0000256" key="2">
    <source>
        <dbReference type="ARBA" id="ARBA00006528"/>
    </source>
</evidence>
<evidence type="ECO:0000256" key="10">
    <source>
        <dbReference type="ARBA" id="ARBA00023065"/>
    </source>
</evidence>
<dbReference type="PANTHER" id="PTHR10361:SF40">
    <property type="entry name" value="HEPATIC SODIUM_BILE ACID COTRANSPORTER"/>
    <property type="match status" value="1"/>
</dbReference>
<keyword evidence="6" id="KW-0769">Symport</keyword>
<comment type="subcellular location">
    <subcellularLocation>
        <location evidence="1">Cell membrane</location>
        <topology evidence="1">Multi-pass membrane protein</topology>
    </subcellularLocation>
</comment>
<keyword evidence="4" id="KW-1003">Cell membrane</keyword>
<keyword evidence="7 32" id="KW-1133">Transmembrane helix</keyword>
<evidence type="ECO:0000256" key="13">
    <source>
        <dbReference type="ARBA" id="ARBA00023201"/>
    </source>
</evidence>
<evidence type="ECO:0000256" key="9">
    <source>
        <dbReference type="ARBA" id="ARBA00023055"/>
    </source>
</evidence>
<evidence type="ECO:0000256" key="14">
    <source>
        <dbReference type="ARBA" id="ARBA00034215"/>
    </source>
</evidence>
<evidence type="ECO:0000256" key="18">
    <source>
        <dbReference type="ARBA" id="ARBA00047743"/>
    </source>
</evidence>
<comment type="catalytic activity">
    <reaction evidence="17">
        <text>tauroursodeoxycholate(out) + 2 Na(+)(out) = tauroursodeoxycholate(in) + 2 Na(+)(in)</text>
        <dbReference type="Rhea" id="RHEA:71927"/>
        <dbReference type="ChEBI" id="CHEBI:29101"/>
        <dbReference type="ChEBI" id="CHEBI:132028"/>
    </reaction>
</comment>
<evidence type="ECO:0000256" key="27">
    <source>
        <dbReference type="ARBA" id="ARBA00073206"/>
    </source>
</evidence>
<comment type="catalytic activity">
    <reaction evidence="15">
        <text>cholate(out) + 2 Na(+)(out) = cholate(in) + 2 Na(+)(in)</text>
        <dbReference type="Rhea" id="RHEA:71911"/>
        <dbReference type="ChEBI" id="CHEBI:29101"/>
        <dbReference type="ChEBI" id="CHEBI:29747"/>
    </reaction>
</comment>
<dbReference type="FunFam" id="1.20.1530.20:FF:000016">
    <property type="entry name" value="Solute carrier family 10 member 1"/>
    <property type="match status" value="1"/>
</dbReference>
<comment type="catalytic activity">
    <reaction evidence="20">
        <text>taurocholate(out) + 2 Na(+)(out) = taurocholate(in) + 2 Na(+)(in)</text>
        <dbReference type="Rhea" id="RHEA:71875"/>
        <dbReference type="ChEBI" id="CHEBI:29101"/>
        <dbReference type="ChEBI" id="CHEBI:36257"/>
    </reaction>
</comment>
<comment type="caution">
    <text evidence="33">The sequence shown here is derived from an EMBL/GenBank/DDBJ whole genome shotgun (WGS) entry which is preliminary data.</text>
</comment>
<dbReference type="GO" id="GO:0005886">
    <property type="term" value="C:plasma membrane"/>
    <property type="evidence" value="ECO:0007669"/>
    <property type="project" value="UniProtKB-SubCell"/>
</dbReference>
<keyword evidence="3" id="KW-0813">Transport</keyword>
<comment type="catalytic activity">
    <reaction evidence="16">
        <text>tauroallocholate(out) + 2 Na(+)(out) = tauroallocholate(in) + 2 Na(+)(in)</text>
        <dbReference type="Rhea" id="RHEA:51840"/>
        <dbReference type="ChEBI" id="CHEBI:29101"/>
        <dbReference type="ChEBI" id="CHEBI:191406"/>
    </reaction>
</comment>
<comment type="catalytic activity">
    <reaction evidence="21">
        <text>taurochenodeoxycholate(out) + 2 Na(+)(out) = taurochenodeoxycholate(in) + 2 Na(+)(in)</text>
        <dbReference type="Rhea" id="RHEA:71923"/>
        <dbReference type="ChEBI" id="CHEBI:9407"/>
        <dbReference type="ChEBI" id="CHEBI:29101"/>
    </reaction>
</comment>
<comment type="catalytic activity">
    <reaction evidence="24">
        <text>taurohyodeoxycholate(out) + 2 Na(+)(out) = taurohyodeoxycholate(in) + 2 Na(+)(in)</text>
        <dbReference type="Rhea" id="RHEA:72167"/>
        <dbReference type="ChEBI" id="CHEBI:29101"/>
        <dbReference type="ChEBI" id="CHEBI:191407"/>
    </reaction>
</comment>
<evidence type="ECO:0000256" key="30">
    <source>
        <dbReference type="ARBA" id="ARBA00078029"/>
    </source>
</evidence>
<evidence type="ECO:0000256" key="16">
    <source>
        <dbReference type="ARBA" id="ARBA00047311"/>
    </source>
</evidence>
<name>A0AAV6S0J1_SOLSE</name>
<evidence type="ECO:0000256" key="20">
    <source>
        <dbReference type="ARBA" id="ARBA00048327"/>
    </source>
</evidence>
<evidence type="ECO:0000256" key="6">
    <source>
        <dbReference type="ARBA" id="ARBA00022847"/>
    </source>
</evidence>
<comment type="similarity">
    <text evidence="2">Belongs to the bile acid:sodium symporter (BASS) (TC 2.A.28) family.</text>
</comment>
<evidence type="ECO:0000256" key="31">
    <source>
        <dbReference type="ARBA" id="ARBA00082917"/>
    </source>
</evidence>
<evidence type="ECO:0000256" key="15">
    <source>
        <dbReference type="ARBA" id="ARBA00034231"/>
    </source>
</evidence>
<keyword evidence="5 32" id="KW-0812">Transmembrane</keyword>
<keyword evidence="8" id="KW-0915">Sodium</keyword>
<evidence type="ECO:0000256" key="7">
    <source>
        <dbReference type="ARBA" id="ARBA00022989"/>
    </source>
</evidence>
<comment type="catalytic activity">
    <reaction evidence="18">
        <text>taurodeoxycholate(out) + 2 Na(+)(out) = taurodeoxycholate(in) + 2 Na(+)(in)</text>
        <dbReference type="Rhea" id="RHEA:72087"/>
        <dbReference type="ChEBI" id="CHEBI:29101"/>
        <dbReference type="ChEBI" id="CHEBI:36261"/>
    </reaction>
</comment>
<feature type="transmembrane region" description="Helical" evidence="32">
    <location>
        <begin position="37"/>
        <end position="59"/>
    </location>
</feature>
<keyword evidence="9" id="KW-0445">Lipid transport</keyword>
<comment type="catalytic activity">
    <reaction evidence="22">
        <text>tauronorcholate(out) + 2 Na(+)(out) = tauronorcholate(in) + 2 Na(+)(in)</text>
        <dbReference type="Rhea" id="RHEA:71915"/>
        <dbReference type="ChEBI" id="CHEBI:29101"/>
        <dbReference type="ChEBI" id="CHEBI:191405"/>
    </reaction>
</comment>
<reference evidence="33 34" key="1">
    <citation type="journal article" date="2021" name="Sci. Rep.">
        <title>Chromosome anchoring in Senegalese sole (Solea senegalensis) reveals sex-associated markers and genome rearrangements in flatfish.</title>
        <authorList>
            <person name="Guerrero-Cozar I."/>
            <person name="Gomez-Garrido J."/>
            <person name="Berbel C."/>
            <person name="Martinez-Blanch J.F."/>
            <person name="Alioto T."/>
            <person name="Claros M.G."/>
            <person name="Gagnaire P.A."/>
            <person name="Manchado M."/>
        </authorList>
    </citation>
    <scope>NUCLEOTIDE SEQUENCE [LARGE SCALE GENOMIC DNA]</scope>
    <source>
        <strain evidence="33">Sse05_10M</strain>
    </source>
</reference>
<evidence type="ECO:0000256" key="19">
    <source>
        <dbReference type="ARBA" id="ARBA00048013"/>
    </source>
</evidence>
<dbReference type="PANTHER" id="PTHR10361">
    <property type="entry name" value="SODIUM-BILE ACID COTRANSPORTER"/>
    <property type="match status" value="1"/>
</dbReference>
<comment type="catalytic activity">
    <reaction evidence="19">
        <text>tauro-beta-muricholate(out) + 2 Na(+)(out) = tauro-beta-muricholate(in) + 2 Na(+)(in)</text>
        <dbReference type="Rhea" id="RHEA:72179"/>
        <dbReference type="ChEBI" id="CHEBI:29101"/>
        <dbReference type="ChEBI" id="CHEBI:133064"/>
    </reaction>
</comment>
<evidence type="ECO:0000256" key="25">
    <source>
        <dbReference type="ARBA" id="ARBA00052405"/>
    </source>
</evidence>
<dbReference type="EMBL" id="JAGKHQ010000008">
    <property type="protein sequence ID" value="KAG7510938.1"/>
    <property type="molecule type" value="Genomic_DNA"/>
</dbReference>
<evidence type="ECO:0000256" key="28">
    <source>
        <dbReference type="ARBA" id="ARBA00075177"/>
    </source>
</evidence>
<keyword evidence="34" id="KW-1185">Reference proteome</keyword>
<comment type="catalytic activity">
    <reaction evidence="25">
        <text>estrone 3-sulfate(out) + 2 Na(+)(out) = estrone 3-sulfate(in) + 2 Na(+)(in)</text>
        <dbReference type="Rhea" id="RHEA:71083"/>
        <dbReference type="ChEBI" id="CHEBI:29101"/>
        <dbReference type="ChEBI" id="CHEBI:60050"/>
    </reaction>
</comment>
<comment type="catalytic activity">
    <reaction evidence="23">
        <text>taurohyocholate(out) + 2 Na(+)(out) = taurohyocholate(in) + 2 Na(+)(in)</text>
        <dbReference type="Rhea" id="RHEA:72171"/>
        <dbReference type="ChEBI" id="CHEBI:29101"/>
        <dbReference type="ChEBI" id="CHEBI:58874"/>
    </reaction>
</comment>
<keyword evidence="12" id="KW-0325">Glycoprotein</keyword>
<evidence type="ECO:0000313" key="34">
    <source>
        <dbReference type="Proteomes" id="UP000693946"/>
    </source>
</evidence>
<keyword evidence="13" id="KW-0739">Sodium transport</keyword>
<dbReference type="AlphaFoldDB" id="A0AAV6S0J1"/>
<dbReference type="GO" id="GO:0008508">
    <property type="term" value="F:bile acid:sodium symporter activity"/>
    <property type="evidence" value="ECO:0007669"/>
    <property type="project" value="TreeGrafter"/>
</dbReference>
<evidence type="ECO:0000256" key="32">
    <source>
        <dbReference type="SAM" id="Phobius"/>
    </source>
</evidence>
<comment type="catalytic activity">
    <reaction evidence="14">
        <text>glycocholate(out) + 2 Na(+)(out) = glycocholate(in) + 2 Na(+)(in)</text>
        <dbReference type="Rhea" id="RHEA:71935"/>
        <dbReference type="ChEBI" id="CHEBI:29101"/>
        <dbReference type="ChEBI" id="CHEBI:29746"/>
    </reaction>
</comment>
<accession>A0AAV6S0J1</accession>
<evidence type="ECO:0000256" key="12">
    <source>
        <dbReference type="ARBA" id="ARBA00023180"/>
    </source>
</evidence>
<feature type="transmembrane region" description="Helical" evidence="32">
    <location>
        <begin position="199"/>
        <end position="219"/>
    </location>
</feature>
<dbReference type="InterPro" id="IPR002657">
    <property type="entry name" value="BilAc:Na_symport/Acr3"/>
</dbReference>
<keyword evidence="10" id="KW-0406">Ion transport</keyword>
<protein>
    <recommendedName>
        <fullName evidence="27">Hepatic sodium/bile acid cotransporter</fullName>
    </recommendedName>
    <alternativeName>
        <fullName evidence="29">Na(+)/bile acid cotransporter</fullName>
    </alternativeName>
    <alternativeName>
        <fullName evidence="28">Na(+)/taurocholate transport protein</fullName>
    </alternativeName>
    <alternativeName>
        <fullName evidence="30">Sodium/taurocholate cotransporting polypeptide</fullName>
    </alternativeName>
    <alternativeName>
        <fullName evidence="31">Solute carrier family 10 member 1</fullName>
    </alternativeName>
</protein>
<evidence type="ECO:0000256" key="4">
    <source>
        <dbReference type="ARBA" id="ARBA00022475"/>
    </source>
</evidence>
<evidence type="ECO:0000256" key="24">
    <source>
        <dbReference type="ARBA" id="ARBA00052374"/>
    </source>
</evidence>
<evidence type="ECO:0000256" key="5">
    <source>
        <dbReference type="ARBA" id="ARBA00022692"/>
    </source>
</evidence>
<sequence length="339" mass="36760">MNMTTLYTGGMSVYSQGNASGNGSSGTLGSLNIENKVMNVFSILVLAITMTSLGCSMEISKIRDHLFKPKGVAIALVAQFGIMPFTAFCTAKWLRMNDLKAVTLLICGCCPGGTLSNIFTLAIKGDMNLSIVLTTCSSFAALGLMPLMLYIYCQGFANLTHAVPYVSIVTTLVLTLVPCAIGITIKYYKPKYTAVIQKVGFSILVLFSVLAVILCGVAVKELLWKVLTPDNLTAAALMPGIGYILGYVLSLIFRFSAPCRRTISMETGCQNIQLCFAILKVAFPLEVIGPMFLFPLIYMTFQSVEALLLILCFRCYQTLTAPAEDLQEYTNVDIKPGEP</sequence>
<evidence type="ECO:0000256" key="3">
    <source>
        <dbReference type="ARBA" id="ARBA00022448"/>
    </source>
</evidence>
<evidence type="ECO:0000256" key="8">
    <source>
        <dbReference type="ARBA" id="ARBA00023053"/>
    </source>
</evidence>